<name>A0ABQ8EDF8_BRANA</name>
<evidence type="ECO:0008006" key="6">
    <source>
        <dbReference type="Google" id="ProtNLM"/>
    </source>
</evidence>
<evidence type="ECO:0000313" key="4">
    <source>
        <dbReference type="EMBL" id="KAH0939702.1"/>
    </source>
</evidence>
<dbReference type="EMBL" id="JAGKQM010000002">
    <property type="protein sequence ID" value="KAH0939702.1"/>
    <property type="molecule type" value="Genomic_DNA"/>
</dbReference>
<evidence type="ECO:0000256" key="3">
    <source>
        <dbReference type="SAM" id="MobiDB-lite"/>
    </source>
</evidence>
<dbReference type="PANTHER" id="PTHR48047">
    <property type="entry name" value="GLYCOSYLTRANSFERASE"/>
    <property type="match status" value="1"/>
</dbReference>
<dbReference type="PANTHER" id="PTHR48047:SF45">
    <property type="entry name" value="SCOPOLETIN GLUCOSYLTRANSFERASE-LIKE"/>
    <property type="match status" value="1"/>
</dbReference>
<dbReference type="Gene3D" id="3.40.50.2000">
    <property type="entry name" value="Glycogen Phosphorylase B"/>
    <property type="match status" value="1"/>
</dbReference>
<protein>
    <recommendedName>
        <fullName evidence="6">Glycosyltransferase</fullName>
    </recommendedName>
</protein>
<sequence length="446" mass="49178">MGSNPKRLHVMFFPFMAHGHMIPTLDMAKLFSSRGAKSTILTTPLNSKILQKHIDTFKNLNPSLEIEIQVLDFPCVQLGLPEGCENADFLTLNNNDDRQDMITKFFLSTRFFKGQLENLLETMRPDCLIADMFFPWATQAAEKFNVPRLVFHGFGYFPLCFAYRIKLHKPQQRVTSSCEPFVIAHLPGSIVMTQEQINDCDEGTEMGKFMVEVKESEVESSGVVVNSFYELEPDYADYYKSVVANRAWHIGPLSDVNREFGEKAERGKKASVVALCTIRNSQRNRLVDPFNLQLHTVTESAFASSSPSRSDLITPKVCFSNSRFFENCFKKSLALYNMGRGNSCGGGQSSLNYLFGAPPAPKPTAPAPPAETASPAPAAVAVTATTTVEPAELNKQIPAGIKTPVNNYARSEGQNTGNFITDRPSTKVHAAPGGGSSLDYLFTGGK</sequence>
<keyword evidence="2" id="KW-0328">Glycosyltransferase</keyword>
<proteinExistence type="inferred from homology"/>
<accession>A0ABQ8EDF8</accession>
<gene>
    <name evidence="4" type="ORF">HID58_007163</name>
</gene>
<keyword evidence="2" id="KW-0808">Transferase</keyword>
<evidence type="ECO:0000256" key="1">
    <source>
        <dbReference type="ARBA" id="ARBA00009995"/>
    </source>
</evidence>
<dbReference type="SUPFAM" id="SSF53756">
    <property type="entry name" value="UDP-Glycosyltransferase/glycogen phosphorylase"/>
    <property type="match status" value="1"/>
</dbReference>
<keyword evidence="5" id="KW-1185">Reference proteome</keyword>
<evidence type="ECO:0000256" key="2">
    <source>
        <dbReference type="ARBA" id="ARBA00022676"/>
    </source>
</evidence>
<comment type="similarity">
    <text evidence="1">Belongs to the UDP-glycosyltransferase family.</text>
</comment>
<evidence type="ECO:0000313" key="5">
    <source>
        <dbReference type="Proteomes" id="UP000824890"/>
    </source>
</evidence>
<feature type="region of interest" description="Disordered" evidence="3">
    <location>
        <begin position="415"/>
        <end position="436"/>
    </location>
</feature>
<reference evidence="4 5" key="1">
    <citation type="submission" date="2021-05" db="EMBL/GenBank/DDBJ databases">
        <title>Genome Assembly of Synthetic Allotetraploid Brassica napus Reveals Homoeologous Exchanges between Subgenomes.</title>
        <authorList>
            <person name="Davis J.T."/>
        </authorList>
    </citation>
    <scope>NUCLEOTIDE SEQUENCE [LARGE SCALE GENOMIC DNA]</scope>
    <source>
        <strain evidence="5">cv. Da-Ae</strain>
        <tissue evidence="4">Seedling</tissue>
    </source>
</reference>
<comment type="caution">
    <text evidence="4">The sequence shown here is derived from an EMBL/GenBank/DDBJ whole genome shotgun (WGS) entry which is preliminary data.</text>
</comment>
<dbReference type="Proteomes" id="UP000824890">
    <property type="component" value="Unassembled WGS sequence"/>
</dbReference>
<organism evidence="4 5">
    <name type="scientific">Brassica napus</name>
    <name type="common">Rape</name>
    <dbReference type="NCBI Taxonomy" id="3708"/>
    <lineage>
        <taxon>Eukaryota</taxon>
        <taxon>Viridiplantae</taxon>
        <taxon>Streptophyta</taxon>
        <taxon>Embryophyta</taxon>
        <taxon>Tracheophyta</taxon>
        <taxon>Spermatophyta</taxon>
        <taxon>Magnoliopsida</taxon>
        <taxon>eudicotyledons</taxon>
        <taxon>Gunneridae</taxon>
        <taxon>Pentapetalae</taxon>
        <taxon>rosids</taxon>
        <taxon>malvids</taxon>
        <taxon>Brassicales</taxon>
        <taxon>Brassicaceae</taxon>
        <taxon>Brassiceae</taxon>
        <taxon>Brassica</taxon>
    </lineage>
</organism>